<evidence type="ECO:0000313" key="3">
    <source>
        <dbReference type="EMBL" id="KAH0870567.1"/>
    </source>
</evidence>
<dbReference type="InterPro" id="IPR039156">
    <property type="entry name" value="PHAF1/BROMI"/>
</dbReference>
<feature type="transmembrane region" description="Helical" evidence="2">
    <location>
        <begin position="719"/>
        <end position="744"/>
    </location>
</feature>
<sequence>DLIVREITKFKKTKRERDCSPPSEKTIIVRRITQRSVVMQRTRRRCEGTAMGATVFDLRPGVGIGPFSIGMPICDAFAQIEQQPNIYDVVHVKYHDEDPLKLDIVISFPDHGFHLRFDPWSQRLRLVEIYDVKRLQMRYATSTIGGSTLATFVAVYALFGPTFPGIYDKQRGVYSLFYPGLSFQFPIPNQYTDCCHDGEAALPLEFPDGTTPVTCRVSIYDNSSDKKVGVGKLMDRASVPPLPPGSLYMEEVHVKLGKELYFTVGGQHMPFGASPQDVWTDLGRPCGIHPKQVDQMVIHSASDPRPQTTLCGDYFYNYFTRGMDILFDGETHRAKKFVLHTNYPGHADFNSYIKCNFVISVGESEAEANRGGNKITPRTNWEQVKEILGECGPAAIQTQGSTSNPFGSTYVYGYQNVAFEVMKNVMMCLPPEAQISVVFCCVLNSSTAYHVDDQCVSLCRGSYALGGEAEAIIIFYNRLMHSSNCEVGLATNCFRDLAEMMNASGLTLAPPKFHFRWRSHRFATSQRISQASSVRRDAAACPLLQRACLAISTQRSNALIVRAMSASFGDMSDDSSAVFPRINVKDPYKRLGISRMASEDEIQGARNFLIQQYAGHKPSVDAIESAHDKIIMQKFHERKNPKIDINKKVRQVRQSKVVSFVFDRFKTPPNAFLVKTAVTFAVLGALTVLFPTEEGPTLQVLLSLIATFYFIHQRLKKKLWSFLYGTGSFIFSWLIGTFLMVSVIPPFIKGPRGFEVMSSLLSYVLLWVASSYLR</sequence>
<dbReference type="PANTHER" id="PTHR13465:SF2">
    <property type="entry name" value="PHAGOSOME ASSEMBLY FACTOR 1"/>
    <property type="match status" value="1"/>
</dbReference>
<comment type="similarity">
    <text evidence="1">Belongs to the PHAF1 family.</text>
</comment>
<protein>
    <submittedName>
        <fullName evidence="3">Uncharacterized protein</fullName>
    </submittedName>
</protein>
<proteinExistence type="inferred from homology"/>
<keyword evidence="2" id="KW-1133">Transmembrane helix</keyword>
<gene>
    <name evidence="3" type="ORF">HID58_077589</name>
</gene>
<evidence type="ECO:0000256" key="1">
    <source>
        <dbReference type="ARBA" id="ARBA00024339"/>
    </source>
</evidence>
<name>A0ABQ7YSE9_BRANA</name>
<dbReference type="EMBL" id="JAGKQM010000017">
    <property type="protein sequence ID" value="KAH0870567.1"/>
    <property type="molecule type" value="Genomic_DNA"/>
</dbReference>
<feature type="transmembrane region" description="Helical" evidence="2">
    <location>
        <begin position="696"/>
        <end position="712"/>
    </location>
</feature>
<evidence type="ECO:0000313" key="4">
    <source>
        <dbReference type="Proteomes" id="UP000824890"/>
    </source>
</evidence>
<evidence type="ECO:0000256" key="2">
    <source>
        <dbReference type="SAM" id="Phobius"/>
    </source>
</evidence>
<dbReference type="Proteomes" id="UP000824890">
    <property type="component" value="Unassembled WGS sequence"/>
</dbReference>
<feature type="non-terminal residue" evidence="3">
    <location>
        <position position="1"/>
    </location>
</feature>
<dbReference type="InterPro" id="IPR021788">
    <property type="entry name" value="CPP1-like"/>
</dbReference>
<accession>A0ABQ7YSE9</accession>
<comment type="caution">
    <text evidence="3">The sequence shown here is derived from an EMBL/GenBank/DDBJ whole genome shotgun (WGS) entry which is preliminary data.</text>
</comment>
<organism evidence="3 4">
    <name type="scientific">Brassica napus</name>
    <name type="common">Rape</name>
    <dbReference type="NCBI Taxonomy" id="3708"/>
    <lineage>
        <taxon>Eukaryota</taxon>
        <taxon>Viridiplantae</taxon>
        <taxon>Streptophyta</taxon>
        <taxon>Embryophyta</taxon>
        <taxon>Tracheophyta</taxon>
        <taxon>Spermatophyta</taxon>
        <taxon>Magnoliopsida</taxon>
        <taxon>eudicotyledons</taxon>
        <taxon>Gunneridae</taxon>
        <taxon>Pentapetalae</taxon>
        <taxon>rosids</taxon>
        <taxon>malvids</taxon>
        <taxon>Brassicales</taxon>
        <taxon>Brassicaceae</taxon>
        <taxon>Brassiceae</taxon>
        <taxon>Brassica</taxon>
    </lineage>
</organism>
<feature type="transmembrane region" description="Helical" evidence="2">
    <location>
        <begin position="756"/>
        <end position="773"/>
    </location>
</feature>
<dbReference type="InterPro" id="IPR005373">
    <property type="entry name" value="PHAF1"/>
</dbReference>
<dbReference type="PANTHER" id="PTHR13465">
    <property type="entry name" value="UPF0183 PROTEIN"/>
    <property type="match status" value="1"/>
</dbReference>
<keyword evidence="2" id="KW-0472">Membrane</keyword>
<reference evidence="3 4" key="1">
    <citation type="submission" date="2021-05" db="EMBL/GenBank/DDBJ databases">
        <title>Genome Assembly of Synthetic Allotetraploid Brassica napus Reveals Homoeologous Exchanges between Subgenomes.</title>
        <authorList>
            <person name="Davis J.T."/>
        </authorList>
    </citation>
    <scope>NUCLEOTIDE SEQUENCE [LARGE SCALE GENOMIC DNA]</scope>
    <source>
        <strain evidence="4">cv. Da-Ae</strain>
        <tissue evidence="3">Seedling</tissue>
    </source>
</reference>
<keyword evidence="2" id="KW-0812">Transmembrane</keyword>
<dbReference type="Pfam" id="PF03676">
    <property type="entry name" value="PHAF1"/>
    <property type="match status" value="1"/>
</dbReference>
<keyword evidence="4" id="KW-1185">Reference proteome</keyword>
<dbReference type="Pfam" id="PF11833">
    <property type="entry name" value="CPP1-like"/>
    <property type="match status" value="1"/>
</dbReference>